<evidence type="ECO:0000313" key="4">
    <source>
        <dbReference type="EMBL" id="KAJ8040822.1"/>
    </source>
</evidence>
<dbReference type="EMBL" id="JAIZAY010000006">
    <property type="protein sequence ID" value="KAJ8040822.1"/>
    <property type="molecule type" value="Genomic_DNA"/>
</dbReference>
<feature type="region of interest" description="Disordered" evidence="2">
    <location>
        <begin position="35"/>
        <end position="90"/>
    </location>
</feature>
<feature type="domain" description="CCHC-type" evidence="3">
    <location>
        <begin position="23"/>
        <end position="38"/>
    </location>
</feature>
<proteinExistence type="predicted"/>
<dbReference type="OrthoDB" id="3863715at2759"/>
<organism evidence="4 5">
    <name type="scientific">Holothuria leucospilota</name>
    <name type="common">Black long sea cucumber</name>
    <name type="synonym">Mertensiothuria leucospilota</name>
    <dbReference type="NCBI Taxonomy" id="206669"/>
    <lineage>
        <taxon>Eukaryota</taxon>
        <taxon>Metazoa</taxon>
        <taxon>Echinodermata</taxon>
        <taxon>Eleutherozoa</taxon>
        <taxon>Echinozoa</taxon>
        <taxon>Holothuroidea</taxon>
        <taxon>Aspidochirotacea</taxon>
        <taxon>Aspidochirotida</taxon>
        <taxon>Holothuriidae</taxon>
        <taxon>Holothuria</taxon>
    </lineage>
</organism>
<keyword evidence="1" id="KW-0479">Metal-binding</keyword>
<feature type="compositionally biased region" description="Basic residues" evidence="2">
    <location>
        <begin position="47"/>
        <end position="56"/>
    </location>
</feature>
<dbReference type="GO" id="GO:0003676">
    <property type="term" value="F:nucleic acid binding"/>
    <property type="evidence" value="ECO:0007669"/>
    <property type="project" value="InterPro"/>
</dbReference>
<comment type="caution">
    <text evidence="4">The sequence shown here is derived from an EMBL/GenBank/DDBJ whole genome shotgun (WGS) entry which is preliminary data.</text>
</comment>
<name>A0A9Q1C9H9_HOLLE</name>
<evidence type="ECO:0000313" key="5">
    <source>
        <dbReference type="Proteomes" id="UP001152320"/>
    </source>
</evidence>
<dbReference type="PROSITE" id="PS50158">
    <property type="entry name" value="ZF_CCHC"/>
    <property type="match status" value="1"/>
</dbReference>
<dbReference type="GO" id="GO:0008270">
    <property type="term" value="F:zinc ion binding"/>
    <property type="evidence" value="ECO:0007669"/>
    <property type="project" value="UniProtKB-KW"/>
</dbReference>
<gene>
    <name evidence="4" type="ORF">HOLleu_15227</name>
</gene>
<feature type="compositionally biased region" description="Basic and acidic residues" evidence="2">
    <location>
        <begin position="57"/>
        <end position="71"/>
    </location>
</feature>
<accession>A0A9Q1C9H9</accession>
<keyword evidence="5" id="KW-1185">Reference proteome</keyword>
<evidence type="ECO:0000256" key="1">
    <source>
        <dbReference type="PROSITE-ProRule" id="PRU00047"/>
    </source>
</evidence>
<evidence type="ECO:0000256" key="2">
    <source>
        <dbReference type="SAM" id="MobiDB-lite"/>
    </source>
</evidence>
<dbReference type="AlphaFoldDB" id="A0A9Q1C9H9"/>
<dbReference type="InterPro" id="IPR001878">
    <property type="entry name" value="Znf_CCHC"/>
</dbReference>
<dbReference type="Proteomes" id="UP001152320">
    <property type="component" value="Chromosome 6"/>
</dbReference>
<sequence>MDSWIVMNQSLFQEECKYRNDECKKCGRIGYLARQCRSGKRSEGKPKHSGSKKTRKKWDTKVKHLKDKEEESTSDENSYSDNHTSDGQSSWPVYASKVAHETGNVSNKLLLAEVNGYDVFKDDMGCVREVNVRLVLASYPSFCPEVKSGRRVPKDGPVRSSGKS</sequence>
<reference evidence="4" key="1">
    <citation type="submission" date="2021-10" db="EMBL/GenBank/DDBJ databases">
        <title>Tropical sea cucumber genome reveals ecological adaptation and Cuvierian tubules defense mechanism.</title>
        <authorList>
            <person name="Chen T."/>
        </authorList>
    </citation>
    <scope>NUCLEOTIDE SEQUENCE</scope>
    <source>
        <strain evidence="4">Nanhai2018</strain>
        <tissue evidence="4">Muscle</tissue>
    </source>
</reference>
<keyword evidence="1" id="KW-0862">Zinc</keyword>
<protein>
    <recommendedName>
        <fullName evidence="3">CCHC-type domain-containing protein</fullName>
    </recommendedName>
</protein>
<feature type="compositionally biased region" description="Polar residues" evidence="2">
    <location>
        <begin position="75"/>
        <end position="90"/>
    </location>
</feature>
<evidence type="ECO:0000259" key="3">
    <source>
        <dbReference type="PROSITE" id="PS50158"/>
    </source>
</evidence>
<keyword evidence="1" id="KW-0863">Zinc-finger</keyword>